<feature type="non-terminal residue" evidence="7">
    <location>
        <position position="227"/>
    </location>
</feature>
<dbReference type="PANTHER" id="PTHR16557:SF10">
    <property type="entry name" value="2-OXOGLUTARATE-DEPENDENT DIOXYGENASE FAMILY PROTEIN"/>
    <property type="match status" value="1"/>
</dbReference>
<dbReference type="InterPro" id="IPR037151">
    <property type="entry name" value="AlkB-like_sf"/>
</dbReference>
<dbReference type="InterPro" id="IPR004574">
    <property type="entry name" value="Alkb"/>
</dbReference>
<dbReference type="GO" id="GO:0035515">
    <property type="term" value="F:oxidative RNA demethylase activity"/>
    <property type="evidence" value="ECO:0007669"/>
    <property type="project" value="TreeGrafter"/>
</dbReference>
<dbReference type="PANTHER" id="PTHR16557">
    <property type="entry name" value="ALKYLATED DNA REPAIR PROTEIN ALKB-RELATED"/>
    <property type="match status" value="1"/>
</dbReference>
<comment type="caution">
    <text evidence="7">The sequence shown here is derived from an EMBL/GenBank/DDBJ whole genome shotgun (WGS) entry which is preliminary data.</text>
</comment>
<keyword evidence="2" id="KW-0479">Metal-binding</keyword>
<sequence>MILINSSGMDTGYIKMQLGGFTMACRPQLPPPLFSRLHLGSVAFKYAFHGPLLRRQYHGHIPFAKGLGEIQQPFSLIRPGMTTMPVCERTPSKLSTYKILGNEMILLENYISLKDQVDIVNMCEKGCTGSGGFYEPSYKEGEDYRIHACFGRNWDPKTKYMNRYRRDGSEPPPIPYQLFSLAIYAIEDAQAHLDKLPSTSPDTCIVSFYPSLRGRIGLHEWSHEESR</sequence>
<dbReference type="GO" id="GO:0035513">
    <property type="term" value="P:oxidative RNA demethylation"/>
    <property type="evidence" value="ECO:0007669"/>
    <property type="project" value="TreeGrafter"/>
</dbReference>
<evidence type="ECO:0000259" key="6">
    <source>
        <dbReference type="Pfam" id="PF13532"/>
    </source>
</evidence>
<dbReference type="SUPFAM" id="SSF51197">
    <property type="entry name" value="Clavaminate synthase-like"/>
    <property type="match status" value="1"/>
</dbReference>
<dbReference type="Proteomes" id="UP001206925">
    <property type="component" value="Unassembled WGS sequence"/>
</dbReference>
<dbReference type="InterPro" id="IPR027450">
    <property type="entry name" value="AlkB-like"/>
</dbReference>
<dbReference type="GO" id="GO:0008198">
    <property type="term" value="F:ferrous iron binding"/>
    <property type="evidence" value="ECO:0007669"/>
    <property type="project" value="TreeGrafter"/>
</dbReference>
<evidence type="ECO:0000313" key="7">
    <source>
        <dbReference type="EMBL" id="KAI7742636.1"/>
    </source>
</evidence>
<organism evidence="7 8">
    <name type="scientific">Ambrosia artemisiifolia</name>
    <name type="common">Common ragweed</name>
    <dbReference type="NCBI Taxonomy" id="4212"/>
    <lineage>
        <taxon>Eukaryota</taxon>
        <taxon>Viridiplantae</taxon>
        <taxon>Streptophyta</taxon>
        <taxon>Embryophyta</taxon>
        <taxon>Tracheophyta</taxon>
        <taxon>Spermatophyta</taxon>
        <taxon>Magnoliopsida</taxon>
        <taxon>eudicotyledons</taxon>
        <taxon>Gunneridae</taxon>
        <taxon>Pentapetalae</taxon>
        <taxon>asterids</taxon>
        <taxon>campanulids</taxon>
        <taxon>Asterales</taxon>
        <taxon>Asteraceae</taxon>
        <taxon>Asteroideae</taxon>
        <taxon>Heliantheae alliance</taxon>
        <taxon>Heliantheae</taxon>
        <taxon>Ambrosia</taxon>
    </lineage>
</organism>
<keyword evidence="5" id="KW-0408">Iron</keyword>
<dbReference type="EMBL" id="JAMZMK010007946">
    <property type="protein sequence ID" value="KAI7742636.1"/>
    <property type="molecule type" value="Genomic_DNA"/>
</dbReference>
<evidence type="ECO:0000313" key="8">
    <source>
        <dbReference type="Proteomes" id="UP001206925"/>
    </source>
</evidence>
<evidence type="ECO:0000256" key="5">
    <source>
        <dbReference type="ARBA" id="ARBA00023004"/>
    </source>
</evidence>
<dbReference type="GO" id="GO:0005737">
    <property type="term" value="C:cytoplasm"/>
    <property type="evidence" value="ECO:0007669"/>
    <property type="project" value="TreeGrafter"/>
</dbReference>
<keyword evidence="4" id="KW-0560">Oxidoreductase</keyword>
<dbReference type="GO" id="GO:0035516">
    <property type="term" value="F:broad specificity oxidative DNA demethylase activity"/>
    <property type="evidence" value="ECO:0007669"/>
    <property type="project" value="TreeGrafter"/>
</dbReference>
<evidence type="ECO:0000256" key="3">
    <source>
        <dbReference type="ARBA" id="ARBA00022964"/>
    </source>
</evidence>
<protein>
    <recommendedName>
        <fullName evidence="6">Alpha-ketoglutarate-dependent dioxygenase AlkB-like domain-containing protein</fullName>
    </recommendedName>
</protein>
<keyword evidence="8" id="KW-1185">Reference proteome</keyword>
<dbReference type="AlphaFoldDB" id="A0AAD5CIS8"/>
<gene>
    <name evidence="7" type="ORF">M8C21_029594</name>
</gene>
<evidence type="ECO:0000256" key="2">
    <source>
        <dbReference type="ARBA" id="ARBA00022723"/>
    </source>
</evidence>
<evidence type="ECO:0000256" key="4">
    <source>
        <dbReference type="ARBA" id="ARBA00023002"/>
    </source>
</evidence>
<feature type="domain" description="Alpha-ketoglutarate-dependent dioxygenase AlkB-like" evidence="6">
    <location>
        <begin position="104"/>
        <end position="220"/>
    </location>
</feature>
<dbReference type="Pfam" id="PF13532">
    <property type="entry name" value="2OG-FeII_Oxy_2"/>
    <property type="match status" value="1"/>
</dbReference>
<dbReference type="Gene3D" id="2.60.120.590">
    <property type="entry name" value="Alpha-ketoglutarate-dependent dioxygenase AlkB-like"/>
    <property type="match status" value="1"/>
</dbReference>
<comment type="similarity">
    <text evidence="1">Belongs to the alkB family.</text>
</comment>
<name>A0AAD5CIS8_AMBAR</name>
<keyword evidence="3" id="KW-0223">Dioxygenase</keyword>
<accession>A0AAD5CIS8</accession>
<proteinExistence type="inferred from homology"/>
<reference evidence="7" key="1">
    <citation type="submission" date="2022-06" db="EMBL/GenBank/DDBJ databases">
        <title>Uncovering the hologenomic basis of an extraordinary plant invasion.</title>
        <authorList>
            <person name="Bieker V.C."/>
            <person name="Martin M.D."/>
            <person name="Gilbert T."/>
            <person name="Hodgins K."/>
            <person name="Battlay P."/>
            <person name="Petersen B."/>
            <person name="Wilson J."/>
        </authorList>
    </citation>
    <scope>NUCLEOTIDE SEQUENCE</scope>
    <source>
        <strain evidence="7">AA19_3_7</strain>
        <tissue evidence="7">Leaf</tissue>
    </source>
</reference>
<evidence type="ECO:0000256" key="1">
    <source>
        <dbReference type="ARBA" id="ARBA00007879"/>
    </source>
</evidence>